<reference evidence="1" key="2">
    <citation type="journal article" date="2015" name="Data Brief">
        <title>Shoot transcriptome of the giant reed, Arundo donax.</title>
        <authorList>
            <person name="Barrero R.A."/>
            <person name="Guerrero F.D."/>
            <person name="Moolhuijzen P."/>
            <person name="Goolsby J.A."/>
            <person name="Tidwell J."/>
            <person name="Bellgard S.E."/>
            <person name="Bellgard M.I."/>
        </authorList>
    </citation>
    <scope>NUCLEOTIDE SEQUENCE</scope>
    <source>
        <tissue evidence="1">Shoot tissue taken approximately 20 cm above the soil surface</tissue>
    </source>
</reference>
<protein>
    <submittedName>
        <fullName evidence="1">Uncharacterized protein</fullName>
    </submittedName>
</protein>
<name>A0A0A8Y086_ARUDO</name>
<evidence type="ECO:0000313" key="1">
    <source>
        <dbReference type="EMBL" id="JAD17397.1"/>
    </source>
</evidence>
<proteinExistence type="predicted"/>
<dbReference type="EMBL" id="GBRH01280498">
    <property type="protein sequence ID" value="JAD17397.1"/>
    <property type="molecule type" value="Transcribed_RNA"/>
</dbReference>
<accession>A0A0A8Y086</accession>
<sequence>MKLLSGNNSFSIRGYEIRLTHNGRSCLEVAKRRKKKKTKILINYRLMLHTFLY</sequence>
<reference evidence="1" key="1">
    <citation type="submission" date="2014-09" db="EMBL/GenBank/DDBJ databases">
        <authorList>
            <person name="Magalhaes I.L.F."/>
            <person name="Oliveira U."/>
            <person name="Santos F.R."/>
            <person name="Vidigal T.H.D.A."/>
            <person name="Brescovit A.D."/>
            <person name="Santos A.J."/>
        </authorList>
    </citation>
    <scope>NUCLEOTIDE SEQUENCE</scope>
    <source>
        <tissue evidence="1">Shoot tissue taken approximately 20 cm above the soil surface</tissue>
    </source>
</reference>
<organism evidence="1">
    <name type="scientific">Arundo donax</name>
    <name type="common">Giant reed</name>
    <name type="synonym">Donax arundinaceus</name>
    <dbReference type="NCBI Taxonomy" id="35708"/>
    <lineage>
        <taxon>Eukaryota</taxon>
        <taxon>Viridiplantae</taxon>
        <taxon>Streptophyta</taxon>
        <taxon>Embryophyta</taxon>
        <taxon>Tracheophyta</taxon>
        <taxon>Spermatophyta</taxon>
        <taxon>Magnoliopsida</taxon>
        <taxon>Liliopsida</taxon>
        <taxon>Poales</taxon>
        <taxon>Poaceae</taxon>
        <taxon>PACMAD clade</taxon>
        <taxon>Arundinoideae</taxon>
        <taxon>Arundineae</taxon>
        <taxon>Arundo</taxon>
    </lineage>
</organism>
<dbReference type="AlphaFoldDB" id="A0A0A8Y086"/>